<organism evidence="1 2">
    <name type="scientific">Candidatus Methylophosphatis roskildensis</name>
    <dbReference type="NCBI Taxonomy" id="2899263"/>
    <lineage>
        <taxon>Bacteria</taxon>
        <taxon>Pseudomonadati</taxon>
        <taxon>Pseudomonadota</taxon>
        <taxon>Betaproteobacteria</taxon>
        <taxon>Nitrosomonadales</taxon>
        <taxon>Sterolibacteriaceae</taxon>
        <taxon>Candidatus Methylophosphatis</taxon>
    </lineage>
</organism>
<comment type="caution">
    <text evidence="1">The sequence shown here is derived from an EMBL/GenBank/DDBJ whole genome shotgun (WGS) entry which is preliminary data.</text>
</comment>
<dbReference type="AlphaFoldDB" id="A0A9D7E3S8"/>
<gene>
    <name evidence="1" type="ORF">IPH26_09725</name>
</gene>
<name>A0A9D7E3S8_9PROT</name>
<dbReference type="Proteomes" id="UP000807785">
    <property type="component" value="Unassembled WGS sequence"/>
</dbReference>
<dbReference type="EMBL" id="JADJEV010000003">
    <property type="protein sequence ID" value="MBK6973203.1"/>
    <property type="molecule type" value="Genomic_DNA"/>
</dbReference>
<evidence type="ECO:0000313" key="2">
    <source>
        <dbReference type="Proteomes" id="UP000807785"/>
    </source>
</evidence>
<accession>A0A9D7E3S8</accession>
<protein>
    <submittedName>
        <fullName evidence="1">Uncharacterized protein</fullName>
    </submittedName>
</protein>
<reference evidence="1" key="1">
    <citation type="submission" date="2020-10" db="EMBL/GenBank/DDBJ databases">
        <title>Connecting structure to function with the recovery of over 1000 high-quality activated sludge metagenome-assembled genomes encoding full-length rRNA genes using long-read sequencing.</title>
        <authorList>
            <person name="Singleton C.M."/>
            <person name="Petriglieri F."/>
            <person name="Kristensen J.M."/>
            <person name="Kirkegaard R.H."/>
            <person name="Michaelsen T.Y."/>
            <person name="Andersen M.H."/>
            <person name="Karst S.M."/>
            <person name="Dueholm M.S."/>
            <person name="Nielsen P.H."/>
            <person name="Albertsen M."/>
        </authorList>
    </citation>
    <scope>NUCLEOTIDE SEQUENCE</scope>
    <source>
        <strain evidence="1">Bjer_18-Q3-R1-45_BAT3C.347</strain>
    </source>
</reference>
<proteinExistence type="predicted"/>
<evidence type="ECO:0000313" key="1">
    <source>
        <dbReference type="EMBL" id="MBK6973203.1"/>
    </source>
</evidence>
<sequence length="155" mass="17665">MERPVSGDQPEAIETYVWVDEHDWLRDIHKSPENCSPQFRVPDLLGACVSIVFSYDDPPGILFRFLSSKLILRNPHTKRRQERMWREHYELLQGLQRSPANKYPHPSFSLDQLTTACVAIVKANEADPSRIFVQARLNTAHRNGGASGATRRLGA</sequence>